<dbReference type="OrthoDB" id="9120683at2759"/>
<dbReference type="Ensembl" id="ENSGALT00010014176.1">
    <property type="protein sequence ID" value="ENSGALP00010008343.1"/>
    <property type="gene ID" value="ENSGALG00010005916.1"/>
</dbReference>
<evidence type="ECO:0008006" key="7">
    <source>
        <dbReference type="Google" id="ProtNLM"/>
    </source>
</evidence>
<dbReference type="AlphaFoldDB" id="A0A8V0XWD3"/>
<dbReference type="PANTHER" id="PTHR23120">
    <property type="entry name" value="MAESTRO-RELATED HEAT DOMAIN-CONTAINING"/>
    <property type="match status" value="1"/>
</dbReference>
<reference evidence="5" key="1">
    <citation type="submission" date="2020-11" db="EMBL/GenBank/DDBJ databases">
        <title>Gallus gallus (Chicken) genome, bGalGal1, GRCg7b, maternal haplotype autosomes + Z &amp; W.</title>
        <authorList>
            <person name="Warren W."/>
            <person name="Formenti G."/>
            <person name="Fedrigo O."/>
            <person name="Haase B."/>
            <person name="Mountcastle J."/>
            <person name="Balacco J."/>
            <person name="Tracey A."/>
            <person name="Schneider V."/>
            <person name="Okimoto R."/>
            <person name="Cheng H."/>
            <person name="Hawken R."/>
            <person name="Howe K."/>
            <person name="Jarvis E.D."/>
        </authorList>
    </citation>
    <scope>NUCLEOTIDE SEQUENCE [LARGE SCALE GENOMIC DNA]</scope>
    <source>
        <strain evidence="5">Broiler</strain>
    </source>
</reference>
<evidence type="ECO:0000259" key="2">
    <source>
        <dbReference type="Pfam" id="PF21047"/>
    </source>
</evidence>
<reference evidence="5" key="2">
    <citation type="submission" date="2025-05" db="UniProtKB">
        <authorList>
            <consortium name="Ensembl"/>
        </authorList>
    </citation>
    <scope>IDENTIFICATION</scope>
    <source>
        <strain evidence="5">broiler</strain>
    </source>
</reference>
<accession>A0A8V0XWD3</accession>
<feature type="domain" description="Maestro-like HEAT-repeats" evidence="2">
    <location>
        <begin position="4"/>
        <end position="173"/>
    </location>
</feature>
<dbReference type="InterPro" id="IPR016024">
    <property type="entry name" value="ARM-type_fold"/>
</dbReference>
<dbReference type="SUPFAM" id="SSF48371">
    <property type="entry name" value="ARM repeat"/>
    <property type="match status" value="1"/>
</dbReference>
<dbReference type="GO" id="GO:0005737">
    <property type="term" value="C:cytoplasm"/>
    <property type="evidence" value="ECO:0000318"/>
    <property type="project" value="GO_Central"/>
</dbReference>
<name>A0A8V0XWD3_CHICK</name>
<dbReference type="GlyGen" id="A0A8V0XWD3">
    <property type="glycosylation" value="1 site"/>
</dbReference>
<evidence type="ECO:0000313" key="6">
    <source>
        <dbReference type="Proteomes" id="UP000000539"/>
    </source>
</evidence>
<keyword evidence="1" id="KW-0677">Repeat</keyword>
<dbReference type="InterPro" id="IPR011989">
    <property type="entry name" value="ARM-like"/>
</dbReference>
<protein>
    <recommendedName>
        <fullName evidence="7">Maestro heat-like repeat-containing protein family member 7</fullName>
    </recommendedName>
</protein>
<evidence type="ECO:0000256" key="1">
    <source>
        <dbReference type="ARBA" id="ARBA00022737"/>
    </source>
</evidence>
<dbReference type="Pfam" id="PF23227">
    <property type="entry name" value="HEAT_MROH2B_C"/>
    <property type="match status" value="1"/>
</dbReference>
<evidence type="ECO:0000313" key="5">
    <source>
        <dbReference type="Ensembl" id="ENSGALP00010008349.1"/>
    </source>
</evidence>
<proteinExistence type="predicted"/>
<sequence length="499" mass="56935">MDSMLQMLLLSHCTSSNEELRNILEVLTRFTSTQNKTVQARALNRIWKLSYFVTRGFWQESFAKFVPPSQRTNIICMTLEAIGECSAEDREWASLMLDVVLRDPVSWMMDVPEILEFIWRNLGSNSTSLQPTLYTVLDVLTNQFPRDVLISVLTDLPHSDSTTLDIWKRMLSLAENSECILDVLCSVLQDQELCGIFNVTTAELGLLRLTLIHPTEENLQELCKPALLQRLLKIESLPLLWLVLRGLVLLSERPETAIGIRDLLPDVMETLRFANTSIALKASKISRNVMTHVGKREARPIVVELAEKLLPLFSHVSSEVREGSILLFKDVMEAAVWWQKRNMRKTVHRGLLPLLFQMSDETPSVAEASGEALVRCAKFLRWKELKRQAKRKGKMEIKECLLRQDRQTANEYLWLSLPYLQNSQASLRYEAVEFIGLALQHSGHQSREKLNVICSALQPLRGDAHPAVRSVATGVIQKCQGQKAEPTRRRFKGLCCWPC</sequence>
<evidence type="ECO:0000313" key="4">
    <source>
        <dbReference type="Ensembl" id="ENSGALP00010008343.1"/>
    </source>
</evidence>
<evidence type="ECO:0000259" key="3">
    <source>
        <dbReference type="Pfam" id="PF23227"/>
    </source>
</evidence>
<dbReference type="InterPro" id="IPR055406">
    <property type="entry name" value="HEAT_Maestro"/>
</dbReference>
<dbReference type="Pfam" id="PF21047">
    <property type="entry name" value="HEAT_Maestro"/>
    <property type="match status" value="1"/>
</dbReference>
<organism evidence="5 6">
    <name type="scientific">Gallus gallus</name>
    <name type="common">Chicken</name>
    <dbReference type="NCBI Taxonomy" id="9031"/>
    <lineage>
        <taxon>Eukaryota</taxon>
        <taxon>Metazoa</taxon>
        <taxon>Chordata</taxon>
        <taxon>Craniata</taxon>
        <taxon>Vertebrata</taxon>
        <taxon>Euteleostomi</taxon>
        <taxon>Archelosauria</taxon>
        <taxon>Archosauria</taxon>
        <taxon>Dinosauria</taxon>
        <taxon>Saurischia</taxon>
        <taxon>Theropoda</taxon>
        <taxon>Coelurosauria</taxon>
        <taxon>Aves</taxon>
        <taxon>Neognathae</taxon>
        <taxon>Galloanserae</taxon>
        <taxon>Galliformes</taxon>
        <taxon>Phasianidae</taxon>
        <taxon>Phasianinae</taxon>
        <taxon>Gallus</taxon>
    </lineage>
</organism>
<keyword evidence="6" id="KW-1185">Reference proteome</keyword>
<dbReference type="Proteomes" id="UP000000539">
    <property type="component" value="Chromosome Z"/>
</dbReference>
<dbReference type="InterPro" id="IPR045206">
    <property type="entry name" value="Maestro_heat-like_prot"/>
</dbReference>
<dbReference type="InterPro" id="IPR048465">
    <property type="entry name" value="Maestro-like_HEAT"/>
</dbReference>
<dbReference type="Gene3D" id="1.25.10.10">
    <property type="entry name" value="Leucine-rich Repeat Variant"/>
    <property type="match status" value="1"/>
</dbReference>
<dbReference type="PANTHER" id="PTHR23120:SF42">
    <property type="entry name" value="MAESTRO HEAT-LIKE REPEAT FAMILY MEMBER 3"/>
    <property type="match status" value="1"/>
</dbReference>
<feature type="domain" description="Maestro/Maestro-like HEAT-repeats" evidence="3">
    <location>
        <begin position="232"/>
        <end position="477"/>
    </location>
</feature>
<dbReference type="Ensembl" id="ENSGALT00010014204.1">
    <property type="protein sequence ID" value="ENSGALP00010008349.1"/>
    <property type="gene ID" value="ENSGALG00010005930.1"/>
</dbReference>
<gene>
    <name evidence="5" type="primary">LOC101750975</name>
    <name evidence="4" type="synonym">LOC101750371</name>
</gene>
<dbReference type="GeneTree" id="ENSGT00940000160596"/>